<organism evidence="1 2">
    <name type="scientific">Natribaculum luteum</name>
    <dbReference type="NCBI Taxonomy" id="1586232"/>
    <lineage>
        <taxon>Archaea</taxon>
        <taxon>Methanobacteriati</taxon>
        <taxon>Methanobacteriota</taxon>
        <taxon>Stenosarchaea group</taxon>
        <taxon>Halobacteria</taxon>
        <taxon>Halobacteriales</taxon>
        <taxon>Natrialbaceae</taxon>
        <taxon>Natribaculum</taxon>
    </lineage>
</organism>
<dbReference type="AlphaFoldDB" id="A0ABD5P4G6"/>
<reference evidence="1 2" key="1">
    <citation type="journal article" date="2014" name="Int. J. Syst. Evol. Microbiol.">
        <title>Complete genome sequence of Corynebacterium casei LMG S-19264T (=DSM 44701T), isolated from a smear-ripened cheese.</title>
        <authorList>
            <consortium name="US DOE Joint Genome Institute (JGI-PGF)"/>
            <person name="Walter F."/>
            <person name="Albersmeier A."/>
            <person name="Kalinowski J."/>
            <person name="Ruckert C."/>
        </authorList>
    </citation>
    <scope>NUCLEOTIDE SEQUENCE [LARGE SCALE GENOMIC DNA]</scope>
    <source>
        <strain evidence="1 2">IBRC-M 10912</strain>
    </source>
</reference>
<comment type="caution">
    <text evidence="1">The sequence shown here is derived from an EMBL/GenBank/DDBJ whole genome shotgun (WGS) entry which is preliminary data.</text>
</comment>
<proteinExistence type="predicted"/>
<dbReference type="Proteomes" id="UP001595821">
    <property type="component" value="Unassembled WGS sequence"/>
</dbReference>
<dbReference type="GeneID" id="71853172"/>
<dbReference type="RefSeq" id="WP_246972749.1">
    <property type="nucleotide sequence ID" value="NZ_CP095397.1"/>
</dbReference>
<name>A0ABD5P4G6_9EURY</name>
<evidence type="ECO:0008006" key="3">
    <source>
        <dbReference type="Google" id="ProtNLM"/>
    </source>
</evidence>
<gene>
    <name evidence="1" type="ORF">ACFOZ7_19820</name>
</gene>
<evidence type="ECO:0000313" key="2">
    <source>
        <dbReference type="Proteomes" id="UP001595821"/>
    </source>
</evidence>
<sequence length="179" mass="18396">MRTNRKNVLIGLGLIIAIGGAVVGSGAFSTVEADRGVSVETAGDADAYLAITPGDDYKGSAYISNDSDGSLTFDLGQNGTTDFGGSGFNENATTTLNQLVEIQNQGESTVDISVSNESDTLAGDSTTITLDGAKVTFNVNDHEPLSGSDSTNIDVIVDTDDSYTADGNTDVTIHAEESS</sequence>
<accession>A0ABD5P4G6</accession>
<evidence type="ECO:0000313" key="1">
    <source>
        <dbReference type="EMBL" id="MFC4249149.1"/>
    </source>
</evidence>
<protein>
    <recommendedName>
        <fullName evidence="3">DUF1102 domain-containing protein</fullName>
    </recommendedName>
</protein>
<dbReference type="EMBL" id="JBHSDJ010000131">
    <property type="protein sequence ID" value="MFC4249149.1"/>
    <property type="molecule type" value="Genomic_DNA"/>
</dbReference>